<evidence type="ECO:0000313" key="7">
    <source>
        <dbReference type="Proteomes" id="UP000024547"/>
    </source>
</evidence>
<dbReference type="Proteomes" id="UP000024547">
    <property type="component" value="Unassembled WGS sequence"/>
</dbReference>
<keyword evidence="2 6" id="KW-0808">Transferase</keyword>
<dbReference type="GO" id="GO:0004364">
    <property type="term" value="F:glutathione transferase activity"/>
    <property type="evidence" value="ECO:0007669"/>
    <property type="project" value="UniProtKB-EC"/>
</dbReference>
<dbReference type="InterPro" id="IPR004046">
    <property type="entry name" value="GST_C"/>
</dbReference>
<proteinExistence type="predicted"/>
<dbReference type="GO" id="GO:0004601">
    <property type="term" value="F:peroxidase activity"/>
    <property type="evidence" value="ECO:0007669"/>
    <property type="project" value="UniProtKB-ARBA"/>
</dbReference>
<dbReference type="AlphaFoldDB" id="A0A059EAZ1"/>
<dbReference type="SFLD" id="SFLDS00019">
    <property type="entry name" value="Glutathione_Transferase_(cytos"/>
    <property type="match status" value="1"/>
</dbReference>
<dbReference type="GO" id="GO:0005737">
    <property type="term" value="C:cytoplasm"/>
    <property type="evidence" value="ECO:0007669"/>
    <property type="project" value="UniProtKB-ARBA"/>
</dbReference>
<name>A0A059EAZ1_9PROT</name>
<dbReference type="SFLD" id="SFLDG00358">
    <property type="entry name" value="Main_(cytGST)"/>
    <property type="match status" value="1"/>
</dbReference>
<dbReference type="PANTHER" id="PTHR44051">
    <property type="entry name" value="GLUTATHIONE S-TRANSFERASE-RELATED"/>
    <property type="match status" value="1"/>
</dbReference>
<dbReference type="STRING" id="1280948.HY36_00330"/>
<dbReference type="PROSITE" id="PS50404">
    <property type="entry name" value="GST_NTER"/>
    <property type="match status" value="1"/>
</dbReference>
<dbReference type="Pfam" id="PF13409">
    <property type="entry name" value="GST_N_2"/>
    <property type="match status" value="1"/>
</dbReference>
<dbReference type="eggNOG" id="COG0625">
    <property type="taxonomic scope" value="Bacteria"/>
</dbReference>
<dbReference type="InterPro" id="IPR040079">
    <property type="entry name" value="Glutathione_S-Trfase"/>
</dbReference>
<dbReference type="EMBL" id="AWFH01000001">
    <property type="protein sequence ID" value="KCZ64851.1"/>
    <property type="molecule type" value="Genomic_DNA"/>
</dbReference>
<gene>
    <name evidence="6" type="ORF">HY36_00330</name>
</gene>
<dbReference type="InterPro" id="IPR036249">
    <property type="entry name" value="Thioredoxin-like_sf"/>
</dbReference>
<dbReference type="SUPFAM" id="SSF52833">
    <property type="entry name" value="Thioredoxin-like"/>
    <property type="match status" value="1"/>
</dbReference>
<sequence>MITLHHLEKSQSIRILWLLEELGVPYEVKLYDRDPNTRLAPAEYKAVSPLGTAPCISDGDVTLAETNAIVDYILDKHDDGRLRPAPETDNRADYLFWFHASQGSFQPLLTNKFVMMAMTSRAPFFLKPAAKMLVGGLDKAFFGPRLSAFMAEAEKALGKHKWFAGEELTAADIVMGYSMELAAHRAGMDAGNYPNAHRFLQQMRAYPSYQRALEKDGKGTILL</sequence>
<dbReference type="InterPro" id="IPR004045">
    <property type="entry name" value="Glutathione_S-Trfase_N"/>
</dbReference>
<evidence type="ECO:0000313" key="6">
    <source>
        <dbReference type="EMBL" id="KCZ64851.1"/>
    </source>
</evidence>
<dbReference type="InterPro" id="IPR036282">
    <property type="entry name" value="Glutathione-S-Trfase_C_sf"/>
</dbReference>
<dbReference type="Gene3D" id="1.20.1050.10">
    <property type="match status" value="1"/>
</dbReference>
<comment type="catalytic activity">
    <reaction evidence="3">
        <text>RX + glutathione = an S-substituted glutathione + a halide anion + H(+)</text>
        <dbReference type="Rhea" id="RHEA:16437"/>
        <dbReference type="ChEBI" id="CHEBI:15378"/>
        <dbReference type="ChEBI" id="CHEBI:16042"/>
        <dbReference type="ChEBI" id="CHEBI:17792"/>
        <dbReference type="ChEBI" id="CHEBI:57925"/>
        <dbReference type="ChEBI" id="CHEBI:90779"/>
        <dbReference type="EC" id="2.5.1.18"/>
    </reaction>
</comment>
<evidence type="ECO:0000256" key="1">
    <source>
        <dbReference type="ARBA" id="ARBA00012452"/>
    </source>
</evidence>
<protein>
    <recommendedName>
        <fullName evidence="1">glutathione transferase</fullName>
        <ecNumber evidence="1">2.5.1.18</ecNumber>
    </recommendedName>
</protein>
<accession>A0A059EAZ1</accession>
<dbReference type="Gene3D" id="3.40.30.10">
    <property type="entry name" value="Glutaredoxin"/>
    <property type="match status" value="1"/>
</dbReference>
<dbReference type="SUPFAM" id="SSF47616">
    <property type="entry name" value="GST C-terminal domain-like"/>
    <property type="match status" value="1"/>
</dbReference>
<feature type="domain" description="GST N-terminal" evidence="4">
    <location>
        <begin position="1"/>
        <end position="81"/>
    </location>
</feature>
<organism evidence="6 7">
    <name type="scientific">Hyphomonas atlantica</name>
    <dbReference type="NCBI Taxonomy" id="1280948"/>
    <lineage>
        <taxon>Bacteria</taxon>
        <taxon>Pseudomonadati</taxon>
        <taxon>Pseudomonadota</taxon>
        <taxon>Alphaproteobacteria</taxon>
        <taxon>Hyphomonadales</taxon>
        <taxon>Hyphomonadaceae</taxon>
        <taxon>Hyphomonas</taxon>
    </lineage>
</organism>
<evidence type="ECO:0000259" key="5">
    <source>
        <dbReference type="PROSITE" id="PS50405"/>
    </source>
</evidence>
<comment type="caution">
    <text evidence="6">The sequence shown here is derived from an EMBL/GenBank/DDBJ whole genome shotgun (WGS) entry which is preliminary data.</text>
</comment>
<dbReference type="PATRIC" id="fig|1280948.3.peg.68"/>
<reference evidence="6 7" key="1">
    <citation type="journal article" date="2014" name="Antonie Van Leeuwenhoek">
        <title>Hyphomonas beringensis sp. nov. and Hyphomonas chukchiensis sp. nov., isolated from surface seawater of the Bering Sea and Chukchi Sea.</title>
        <authorList>
            <person name="Li C."/>
            <person name="Lai Q."/>
            <person name="Li G."/>
            <person name="Dong C."/>
            <person name="Wang J."/>
            <person name="Liao Y."/>
            <person name="Shao Z."/>
        </authorList>
    </citation>
    <scope>NUCLEOTIDE SEQUENCE [LARGE SCALE GENOMIC DNA]</scope>
    <source>
        <strain evidence="6 7">22II1-22F38</strain>
    </source>
</reference>
<dbReference type="RefSeq" id="WP_035546714.1">
    <property type="nucleotide sequence ID" value="NZ_AWFH01000001.1"/>
</dbReference>
<dbReference type="PROSITE" id="PS50405">
    <property type="entry name" value="GST_CTER"/>
    <property type="match status" value="1"/>
</dbReference>
<dbReference type="SFLD" id="SFLDG01150">
    <property type="entry name" value="Main.1:_Beta-like"/>
    <property type="match status" value="1"/>
</dbReference>
<dbReference type="FunFam" id="3.40.30.10:FF:000156">
    <property type="entry name" value="Glutathione S-transferase 1"/>
    <property type="match status" value="1"/>
</dbReference>
<keyword evidence="7" id="KW-1185">Reference proteome</keyword>
<evidence type="ECO:0000256" key="3">
    <source>
        <dbReference type="ARBA" id="ARBA00047960"/>
    </source>
</evidence>
<dbReference type="PANTHER" id="PTHR44051:SF9">
    <property type="entry name" value="GLUTATHIONE S-TRANSFERASE 1"/>
    <property type="match status" value="1"/>
</dbReference>
<evidence type="ECO:0000259" key="4">
    <source>
        <dbReference type="PROSITE" id="PS50404"/>
    </source>
</evidence>
<feature type="domain" description="GST C-terminal" evidence="5">
    <location>
        <begin position="87"/>
        <end position="222"/>
    </location>
</feature>
<dbReference type="EC" id="2.5.1.18" evidence="1"/>
<dbReference type="CDD" id="cd03046">
    <property type="entry name" value="GST_N_GTT1_like"/>
    <property type="match status" value="1"/>
</dbReference>
<dbReference type="OrthoDB" id="9810080at2"/>
<dbReference type="InterPro" id="IPR010987">
    <property type="entry name" value="Glutathione-S-Trfase_C-like"/>
</dbReference>
<dbReference type="Pfam" id="PF14497">
    <property type="entry name" value="GST_C_3"/>
    <property type="match status" value="1"/>
</dbReference>
<evidence type="ECO:0000256" key="2">
    <source>
        <dbReference type="ARBA" id="ARBA00022679"/>
    </source>
</evidence>